<dbReference type="InterPro" id="IPR005119">
    <property type="entry name" value="LysR_subst-bd"/>
</dbReference>
<dbReference type="PRINTS" id="PR00039">
    <property type="entry name" value="HTHLYSR"/>
</dbReference>
<dbReference type="GO" id="GO:0003700">
    <property type="term" value="F:DNA-binding transcription factor activity"/>
    <property type="evidence" value="ECO:0007669"/>
    <property type="project" value="InterPro"/>
</dbReference>
<sequence>MIDPKIRTLIRVIEEGSFTRAAAALHLTQPAVSHHIRQLETEYGIPIFRPDKKELVPTPEGAVLIKYARRALALDRSARQAIEDSRRSLRHLAVGLTPTAGENLMPQVLALYCHEHPETHINIVTDTINNLYQRMELYELDLAVVEGALPGGRFHSVLLDTDYLCLIVSPQHPFARRQSVLPGELKGERLILRPAKAGTRALFDSYLQSQGESVQNFNVMMELDNVAMIKDLVSQDLGVSIIAKSACREEERAGRLVAVPIENASMSRNIQLVYHGDFSHPDVLEELRAIYNRIR</sequence>
<dbReference type="PANTHER" id="PTHR30126:SF39">
    <property type="entry name" value="HTH-TYPE TRANSCRIPTIONAL REGULATOR CYSL"/>
    <property type="match status" value="1"/>
</dbReference>
<evidence type="ECO:0000256" key="2">
    <source>
        <dbReference type="ARBA" id="ARBA00023015"/>
    </source>
</evidence>
<comment type="caution">
    <text evidence="6">The sequence shown here is derived from an EMBL/GenBank/DDBJ whole genome shotgun (WGS) entry which is preliminary data.</text>
</comment>
<keyword evidence="3" id="KW-0238">DNA-binding</keyword>
<dbReference type="GO" id="GO:0000976">
    <property type="term" value="F:transcription cis-regulatory region binding"/>
    <property type="evidence" value="ECO:0007669"/>
    <property type="project" value="TreeGrafter"/>
</dbReference>
<evidence type="ECO:0000259" key="5">
    <source>
        <dbReference type="PROSITE" id="PS50931"/>
    </source>
</evidence>
<evidence type="ECO:0000256" key="4">
    <source>
        <dbReference type="ARBA" id="ARBA00023163"/>
    </source>
</evidence>
<keyword evidence="7" id="KW-1185">Reference proteome</keyword>
<evidence type="ECO:0000313" key="6">
    <source>
        <dbReference type="EMBL" id="MBC5581498.1"/>
    </source>
</evidence>
<dbReference type="Gene3D" id="3.40.190.290">
    <property type="match status" value="1"/>
</dbReference>
<accession>A0A923L1J6</accession>
<dbReference type="InterPro" id="IPR036390">
    <property type="entry name" value="WH_DNA-bd_sf"/>
</dbReference>
<dbReference type="InterPro" id="IPR000847">
    <property type="entry name" value="LysR_HTH_N"/>
</dbReference>
<keyword evidence="4" id="KW-0804">Transcription</keyword>
<evidence type="ECO:0000256" key="1">
    <source>
        <dbReference type="ARBA" id="ARBA00009437"/>
    </source>
</evidence>
<dbReference type="Pfam" id="PF00126">
    <property type="entry name" value="HTH_1"/>
    <property type="match status" value="1"/>
</dbReference>
<proteinExistence type="inferred from homology"/>
<gene>
    <name evidence="6" type="ORF">H8S23_08235</name>
</gene>
<name>A0A923L1J6_9FIRM</name>
<organism evidence="6 7">
    <name type="scientific">Anaerofilum hominis</name>
    <dbReference type="NCBI Taxonomy" id="2763016"/>
    <lineage>
        <taxon>Bacteria</taxon>
        <taxon>Bacillati</taxon>
        <taxon>Bacillota</taxon>
        <taxon>Clostridia</taxon>
        <taxon>Eubacteriales</taxon>
        <taxon>Oscillospiraceae</taxon>
        <taxon>Anaerofilum</taxon>
    </lineage>
</organism>
<evidence type="ECO:0000256" key="3">
    <source>
        <dbReference type="ARBA" id="ARBA00023125"/>
    </source>
</evidence>
<dbReference type="Proteomes" id="UP000659630">
    <property type="component" value="Unassembled WGS sequence"/>
</dbReference>
<evidence type="ECO:0000313" key="7">
    <source>
        <dbReference type="Proteomes" id="UP000659630"/>
    </source>
</evidence>
<dbReference type="SUPFAM" id="SSF46785">
    <property type="entry name" value="Winged helix' DNA-binding domain"/>
    <property type="match status" value="1"/>
</dbReference>
<dbReference type="SUPFAM" id="SSF53850">
    <property type="entry name" value="Periplasmic binding protein-like II"/>
    <property type="match status" value="1"/>
</dbReference>
<dbReference type="EMBL" id="JACONZ010000002">
    <property type="protein sequence ID" value="MBC5581498.1"/>
    <property type="molecule type" value="Genomic_DNA"/>
</dbReference>
<dbReference type="AlphaFoldDB" id="A0A923L1J6"/>
<dbReference type="PANTHER" id="PTHR30126">
    <property type="entry name" value="HTH-TYPE TRANSCRIPTIONAL REGULATOR"/>
    <property type="match status" value="1"/>
</dbReference>
<dbReference type="InterPro" id="IPR036388">
    <property type="entry name" value="WH-like_DNA-bd_sf"/>
</dbReference>
<dbReference type="Pfam" id="PF03466">
    <property type="entry name" value="LysR_substrate"/>
    <property type="match status" value="1"/>
</dbReference>
<protein>
    <submittedName>
        <fullName evidence="6">LysR family transcriptional regulator</fullName>
    </submittedName>
</protein>
<reference evidence="6" key="1">
    <citation type="submission" date="2020-08" db="EMBL/GenBank/DDBJ databases">
        <title>Genome public.</title>
        <authorList>
            <person name="Liu C."/>
            <person name="Sun Q."/>
        </authorList>
    </citation>
    <scope>NUCLEOTIDE SEQUENCE</scope>
    <source>
        <strain evidence="6">BX8</strain>
    </source>
</reference>
<dbReference type="Gene3D" id="1.10.10.10">
    <property type="entry name" value="Winged helix-like DNA-binding domain superfamily/Winged helix DNA-binding domain"/>
    <property type="match status" value="1"/>
</dbReference>
<dbReference type="PROSITE" id="PS50931">
    <property type="entry name" value="HTH_LYSR"/>
    <property type="match status" value="1"/>
</dbReference>
<dbReference type="RefSeq" id="WP_186887843.1">
    <property type="nucleotide sequence ID" value="NZ_JACONZ010000002.1"/>
</dbReference>
<feature type="domain" description="HTH lysR-type" evidence="5">
    <location>
        <begin position="1"/>
        <end position="58"/>
    </location>
</feature>
<comment type="similarity">
    <text evidence="1">Belongs to the LysR transcriptional regulatory family.</text>
</comment>
<keyword evidence="2" id="KW-0805">Transcription regulation</keyword>